<sequence>MEVEFIIFGPVYKRKEGEIQPGINLHLFKLTFRLPFIHYRFEWPDYVQGLLLCAVCLGIIPVLQEYLGMPFEVAITIVIMNGFLYCWHAHLGDPVVPGWITPAIPLLLLWLQSFPAEGVERMHALIAFEMELGIVTFLLGATGLAKRVVDMVPDALKAGILIGASIAAVRLVFNTGGSFDKYPWTIAIAVGFAFYLSFSNHFKKIMKSNKAFQIISDLGLLPAMLLAVLIAPIVGELPWPTIEWGVTHPQFYEVFTQWSPFADRIGFPAMSYYVAAIPLVVAVYVVLFGELIQADALIDEAREYRDGDENVHFDANRNNVIVGVRNTLMSLFGPDISMCGPLWAAMQVVICERYKHGRDAMDSLIGGVASFRLGTFTGYWLSPIVSFVKPVLPIALALTMLIQGYVAVRVGVLRAKTFNDLGVAGVIGGVLVSRGAAYALCVGIILCILVYGKNLFKRQLSKYNLKSDPLFNISAKKELEQEEAAGNR</sequence>
<feature type="transmembrane region" description="Helical" evidence="1">
    <location>
        <begin position="214"/>
        <end position="234"/>
    </location>
</feature>
<keyword evidence="1" id="KW-0812">Transmembrane</keyword>
<keyword evidence="3" id="KW-1185">Reference proteome</keyword>
<evidence type="ECO:0000313" key="2">
    <source>
        <dbReference type="EMBL" id="ERT59637.1"/>
    </source>
</evidence>
<feature type="transmembrane region" description="Helical" evidence="1">
    <location>
        <begin position="391"/>
        <end position="412"/>
    </location>
</feature>
<keyword evidence="1" id="KW-1133">Transmembrane helix</keyword>
<name>U7UJQ9_9FIRM</name>
<dbReference type="PATRIC" id="fig|1111454.3.peg.1205"/>
<dbReference type="AlphaFoldDB" id="U7UJQ9"/>
<comment type="caution">
    <text evidence="2">The sequence shown here is derived from an EMBL/GenBank/DDBJ whole genome shotgun (WGS) entry which is preliminary data.</text>
</comment>
<feature type="transmembrane region" description="Helical" evidence="1">
    <location>
        <begin position="156"/>
        <end position="176"/>
    </location>
</feature>
<accession>U7UJQ9</accession>
<feature type="transmembrane region" description="Helical" evidence="1">
    <location>
        <begin position="94"/>
        <end position="112"/>
    </location>
</feature>
<dbReference type="STRING" id="1111454.HMPREF1250_0756"/>
<proteinExistence type="predicted"/>
<feature type="transmembrane region" description="Helical" evidence="1">
    <location>
        <begin position="124"/>
        <end position="144"/>
    </location>
</feature>
<dbReference type="EMBL" id="AWXA01000034">
    <property type="protein sequence ID" value="ERT59637.1"/>
    <property type="molecule type" value="Genomic_DNA"/>
</dbReference>
<feature type="transmembrane region" description="Helical" evidence="1">
    <location>
        <begin position="69"/>
        <end position="87"/>
    </location>
</feature>
<feature type="transmembrane region" description="Helical" evidence="1">
    <location>
        <begin position="182"/>
        <end position="202"/>
    </location>
</feature>
<dbReference type="Proteomes" id="UP000017090">
    <property type="component" value="Unassembled WGS sequence"/>
</dbReference>
<protein>
    <submittedName>
        <fullName evidence="2">Putative membrane protein</fullName>
    </submittedName>
</protein>
<gene>
    <name evidence="2" type="ORF">HMPREF1250_0756</name>
</gene>
<reference evidence="2 3" key="1">
    <citation type="submission" date="2013-09" db="EMBL/GenBank/DDBJ databases">
        <authorList>
            <person name="Durkin A.S."/>
            <person name="Haft D.R."/>
            <person name="McCorrison J."/>
            <person name="Torralba M."/>
            <person name="Gillis M."/>
            <person name="Haft D.H."/>
            <person name="Methe B."/>
            <person name="Sutton G."/>
            <person name="Nelson K.E."/>
        </authorList>
    </citation>
    <scope>NUCLEOTIDE SEQUENCE [LARGE SCALE GENOMIC DNA]</scope>
    <source>
        <strain evidence="2 3">BV3C16-1</strain>
    </source>
</reference>
<evidence type="ECO:0000313" key="3">
    <source>
        <dbReference type="Proteomes" id="UP000017090"/>
    </source>
</evidence>
<feature type="transmembrane region" description="Helical" evidence="1">
    <location>
        <begin position="270"/>
        <end position="292"/>
    </location>
</feature>
<feature type="transmembrane region" description="Helical" evidence="1">
    <location>
        <begin position="424"/>
        <end position="452"/>
    </location>
</feature>
<organism evidence="2 3">
    <name type="scientific">Megasphaera vaginalis</name>
    <name type="common">ex Srinivasan et al. 2021</name>
    <dbReference type="NCBI Taxonomy" id="1111454"/>
    <lineage>
        <taxon>Bacteria</taxon>
        <taxon>Bacillati</taxon>
        <taxon>Bacillota</taxon>
        <taxon>Negativicutes</taxon>
        <taxon>Veillonellales</taxon>
        <taxon>Veillonellaceae</taxon>
        <taxon>Megasphaera</taxon>
    </lineage>
</organism>
<dbReference type="eggNOG" id="COG0659">
    <property type="taxonomic scope" value="Bacteria"/>
</dbReference>
<evidence type="ECO:0000256" key="1">
    <source>
        <dbReference type="SAM" id="Phobius"/>
    </source>
</evidence>
<keyword evidence="1" id="KW-0472">Membrane</keyword>